<dbReference type="InterPro" id="IPR027939">
    <property type="entry name" value="NMT1/THI5"/>
</dbReference>
<comment type="function">
    <text evidence="1">Responsible for the formation of the pyrimidine heterocycle in the thiamine biosynthesis pathway. Catalyzes the formation of hydroxymethylpyrimidine phosphate (HMP-P) from histidine and pyridoxal phosphate (PLP). The protein uses PLP and the active site histidine to form HMP-P, generating an inactive enzyme. The enzyme can only undergo a single turnover, which suggests it is a suicide enzyme.</text>
</comment>
<sequence>MQQLRIALEWFLNPDHLPLIAARDRLAREGLHIELVIPDDHYDGFEALAAGEVELVVNEPLHLVEQRACKLRSYGCFFATDGGVLIHRASLARLVAGQPVRIASPVSNPTTDQLCKDILAAWIRQQGGAGGTDHIGIEPAGFAHVDNLVAGYDGAWLAFANVEGVAARVRGLDTQLITTGEAGIPNFSALELIGAATADDATRTAIAKLVGALDAVIPDLVADPAAARELWYAASGEQPGEEVDAIVEASLRKFIAPVAPDIEMWRPMWRYLHAHGGDVVDAPAFEAMFPAG</sequence>
<keyword evidence="6" id="KW-0479">Metal-binding</keyword>
<comment type="catalytic activity">
    <reaction evidence="11">
        <text>N(6)-(pyridoxal phosphate)-L-lysyl-[4-amino-5-hydroxymethyl-2-methylpyrimidine phosphate synthase] + L-histidyl-[4-amino-5-hydroxymethyl-2-methylpyrimidine phosphate synthase] + 2 Fe(3+) + 4 H2O = L-lysyl-[4-amino-5-hydroxymethyl-2-methylpyrimidine phosphate synthase] + (2S)-2-amino-5-hydroxy-4-oxopentanoyl-[4-amino-5-hydroxymethyl-2-methylpyrimidine phosphate synthase] + 4-amino-2-methyl-5-(phosphooxymethyl)pyrimidine + 3-oxopropanoate + 2 Fe(2+) + 2 H(+)</text>
        <dbReference type="Rhea" id="RHEA:65756"/>
        <dbReference type="Rhea" id="RHEA-COMP:16892"/>
        <dbReference type="Rhea" id="RHEA-COMP:16893"/>
        <dbReference type="Rhea" id="RHEA-COMP:16894"/>
        <dbReference type="Rhea" id="RHEA-COMP:16895"/>
        <dbReference type="ChEBI" id="CHEBI:15377"/>
        <dbReference type="ChEBI" id="CHEBI:15378"/>
        <dbReference type="ChEBI" id="CHEBI:29033"/>
        <dbReference type="ChEBI" id="CHEBI:29034"/>
        <dbReference type="ChEBI" id="CHEBI:29969"/>
        <dbReference type="ChEBI" id="CHEBI:29979"/>
        <dbReference type="ChEBI" id="CHEBI:33190"/>
        <dbReference type="ChEBI" id="CHEBI:58354"/>
        <dbReference type="ChEBI" id="CHEBI:143915"/>
        <dbReference type="ChEBI" id="CHEBI:157692"/>
    </reaction>
    <physiologicalReaction direction="left-to-right" evidence="11">
        <dbReference type="Rhea" id="RHEA:65757"/>
    </physiologicalReaction>
</comment>
<protein>
    <recommendedName>
        <fullName evidence="10">Thiamine pyrimidine synthase</fullName>
    </recommendedName>
</protein>
<evidence type="ECO:0000256" key="2">
    <source>
        <dbReference type="ARBA" id="ARBA00004948"/>
    </source>
</evidence>
<keyword evidence="8" id="KW-0784">Thiamine biosynthesis</keyword>
<evidence type="ECO:0000256" key="8">
    <source>
        <dbReference type="ARBA" id="ARBA00022977"/>
    </source>
</evidence>
<evidence type="ECO:0000313" key="13">
    <source>
        <dbReference type="EMBL" id="UUL83913.1"/>
    </source>
</evidence>
<keyword evidence="7" id="KW-0663">Pyridoxal phosphate</keyword>
<dbReference type="PANTHER" id="PTHR31528:SF1">
    <property type="entry name" value="4-AMINO-5-HYDROXYMETHYL-2-METHYLPYRIMIDINE PHOSPHATE SYNTHASE THI11-RELATED"/>
    <property type="match status" value="1"/>
</dbReference>
<keyword evidence="5" id="KW-0808">Transferase</keyword>
<name>A0ABY5LDZ7_9SPHN</name>
<keyword evidence="9" id="KW-0408">Iron</keyword>
<organism evidence="13 14">
    <name type="scientific">Sphingomonas qomolangmaensis</name>
    <dbReference type="NCBI Taxonomy" id="2918765"/>
    <lineage>
        <taxon>Bacteria</taxon>
        <taxon>Pseudomonadati</taxon>
        <taxon>Pseudomonadota</taxon>
        <taxon>Alphaproteobacteria</taxon>
        <taxon>Sphingomonadales</taxon>
        <taxon>Sphingomonadaceae</taxon>
        <taxon>Sphingomonas</taxon>
    </lineage>
</organism>
<dbReference type="Pfam" id="PF09084">
    <property type="entry name" value="NMT1"/>
    <property type="match status" value="1"/>
</dbReference>
<evidence type="ECO:0000256" key="5">
    <source>
        <dbReference type="ARBA" id="ARBA00022679"/>
    </source>
</evidence>
<evidence type="ECO:0000256" key="11">
    <source>
        <dbReference type="ARBA" id="ARBA00048179"/>
    </source>
</evidence>
<dbReference type="EMBL" id="CP101740">
    <property type="protein sequence ID" value="UUL83913.1"/>
    <property type="molecule type" value="Genomic_DNA"/>
</dbReference>
<keyword evidence="14" id="KW-1185">Reference proteome</keyword>
<dbReference type="Gene3D" id="3.40.190.10">
    <property type="entry name" value="Periplasmic binding protein-like II"/>
    <property type="match status" value="2"/>
</dbReference>
<evidence type="ECO:0000256" key="1">
    <source>
        <dbReference type="ARBA" id="ARBA00003469"/>
    </source>
</evidence>
<evidence type="ECO:0000259" key="12">
    <source>
        <dbReference type="Pfam" id="PF09084"/>
    </source>
</evidence>
<evidence type="ECO:0000256" key="10">
    <source>
        <dbReference type="ARBA" id="ARBA00033171"/>
    </source>
</evidence>
<dbReference type="InterPro" id="IPR015168">
    <property type="entry name" value="SsuA/THI5"/>
</dbReference>
<comment type="similarity">
    <text evidence="3">Belongs to the NMT1/THI5 family.</text>
</comment>
<reference evidence="13" key="1">
    <citation type="submission" date="2022-07" db="EMBL/GenBank/DDBJ databases">
        <title>Sphingomonas sp. nov., a novel bacterium isolated from the north slope of the Mount Everest.</title>
        <authorList>
            <person name="Cui X."/>
            <person name="Liu Y."/>
        </authorList>
    </citation>
    <scope>NUCLEOTIDE SEQUENCE</scope>
    <source>
        <strain evidence="13">S5-59</strain>
    </source>
</reference>
<dbReference type="SUPFAM" id="SSF53850">
    <property type="entry name" value="Periplasmic binding protein-like II"/>
    <property type="match status" value="1"/>
</dbReference>
<gene>
    <name evidence="13" type="ORF">NMP03_06890</name>
</gene>
<comment type="pathway">
    <text evidence="2">Cofactor biosynthesis; thiamine diphosphate biosynthesis.</text>
</comment>
<dbReference type="RefSeq" id="WP_256507748.1">
    <property type="nucleotide sequence ID" value="NZ_CP101740.1"/>
</dbReference>
<evidence type="ECO:0000256" key="4">
    <source>
        <dbReference type="ARBA" id="ARBA00011738"/>
    </source>
</evidence>
<evidence type="ECO:0000313" key="14">
    <source>
        <dbReference type="Proteomes" id="UP001058533"/>
    </source>
</evidence>
<evidence type="ECO:0000256" key="6">
    <source>
        <dbReference type="ARBA" id="ARBA00022723"/>
    </source>
</evidence>
<dbReference type="Proteomes" id="UP001058533">
    <property type="component" value="Chromosome"/>
</dbReference>
<evidence type="ECO:0000256" key="9">
    <source>
        <dbReference type="ARBA" id="ARBA00023004"/>
    </source>
</evidence>
<accession>A0ABY5LDZ7</accession>
<evidence type="ECO:0000256" key="7">
    <source>
        <dbReference type="ARBA" id="ARBA00022898"/>
    </source>
</evidence>
<proteinExistence type="inferred from homology"/>
<dbReference type="PANTHER" id="PTHR31528">
    <property type="entry name" value="4-AMINO-5-HYDROXYMETHYL-2-METHYLPYRIMIDINE PHOSPHATE SYNTHASE THI11-RELATED"/>
    <property type="match status" value="1"/>
</dbReference>
<comment type="subunit">
    <text evidence="4">Homodimer.</text>
</comment>
<feature type="domain" description="SsuA/THI5-like" evidence="12">
    <location>
        <begin position="119"/>
        <end position="227"/>
    </location>
</feature>
<evidence type="ECO:0000256" key="3">
    <source>
        <dbReference type="ARBA" id="ARBA00009406"/>
    </source>
</evidence>